<dbReference type="GeneID" id="82158167"/>
<evidence type="ECO:0008006" key="3">
    <source>
        <dbReference type="Google" id="ProtNLM"/>
    </source>
</evidence>
<evidence type="ECO:0000313" key="1">
    <source>
        <dbReference type="EMBL" id="NPE14716.1"/>
    </source>
</evidence>
<dbReference type="Proteomes" id="UP001193734">
    <property type="component" value="Unassembled WGS sequence"/>
</dbReference>
<reference evidence="1 2" key="1">
    <citation type="submission" date="2020-05" db="EMBL/GenBank/DDBJ databases">
        <title>Distinct polysaccharide utilization as determinants for interspecies competition between intestinal Prevotella spp.</title>
        <authorList>
            <person name="Galvez E.J.C."/>
            <person name="Iljazovic A."/>
            <person name="Strowig T."/>
        </authorList>
    </citation>
    <scope>NUCLEOTIDE SEQUENCE [LARGE SCALE GENOMIC DNA]</scope>
    <source>
        <strain evidence="1 2">PROD</strain>
    </source>
</reference>
<comment type="caution">
    <text evidence="1">The sequence shown here is derived from an EMBL/GenBank/DDBJ whole genome shotgun (WGS) entry which is preliminary data.</text>
</comment>
<organism evidence="1 2">
    <name type="scientific">Xylanibacter rodentium</name>
    <dbReference type="NCBI Taxonomy" id="2736289"/>
    <lineage>
        <taxon>Bacteria</taxon>
        <taxon>Pseudomonadati</taxon>
        <taxon>Bacteroidota</taxon>
        <taxon>Bacteroidia</taxon>
        <taxon>Bacteroidales</taxon>
        <taxon>Prevotellaceae</taxon>
        <taxon>Xylanibacter</taxon>
    </lineage>
</organism>
<dbReference type="EMBL" id="JABKKE010000017">
    <property type="protein sequence ID" value="NPE14716.1"/>
    <property type="molecule type" value="Genomic_DNA"/>
</dbReference>
<keyword evidence="2" id="KW-1185">Reference proteome</keyword>
<accession>A0ABX2AYI6</accession>
<proteinExistence type="predicted"/>
<evidence type="ECO:0000313" key="2">
    <source>
        <dbReference type="Proteomes" id="UP001193734"/>
    </source>
</evidence>
<dbReference type="RefSeq" id="WP_172174039.1">
    <property type="nucleotide sequence ID" value="NZ_CASGIA010000013.1"/>
</dbReference>
<gene>
    <name evidence="1" type="ORF">HPS55_10360</name>
</gene>
<protein>
    <recommendedName>
        <fullName evidence="3">Secreted protein</fullName>
    </recommendedName>
</protein>
<name>A0ABX2AYI6_9BACT</name>
<sequence length="200" mass="23041">MKTKILAFILVVIPIYSFGQEISVDSLLQKSDSIRHLCSQLKDKDKVKGYEQALILQDSVYNLMADSVRYFSAFEKDARAYRFFACTDSSVFSHNYIKIDTRKLPKYMQAHYAAVSTIRQFAECIINMENKVDAAKADKDVTDADRKNFVAIKIKSGIDKANELLNQIDKINMSSFSEEQNKFYHGLSERLTDILKKYIF</sequence>